<proteinExistence type="predicted"/>
<evidence type="ECO:0000313" key="1">
    <source>
        <dbReference type="EMBL" id="MCO6025319.1"/>
    </source>
</evidence>
<accession>A0ABT1BW63</accession>
<gene>
    <name evidence="1" type="ORF">NG821_05605</name>
</gene>
<dbReference type="PANTHER" id="PTHR16222:SF12">
    <property type="entry name" value="ADP-RIBOSYLGLYCOHYDROLASE-RELATED"/>
    <property type="match status" value="1"/>
</dbReference>
<dbReference type="PANTHER" id="PTHR16222">
    <property type="entry name" value="ADP-RIBOSYLGLYCOHYDROLASE"/>
    <property type="match status" value="1"/>
</dbReference>
<name>A0ABT1BW63_9BACT</name>
<dbReference type="Proteomes" id="UP001204015">
    <property type="component" value="Unassembled WGS sequence"/>
</dbReference>
<sequence>MLGAIIGDIAGSRFEGPDAPAPKAGFQLFADDKRCGYTDDTITTVAIADAILKHKSYQDSLRYWCRKYPHPVGDYGGKFQDWLESDHPLPYGSYGNGSAMRVSSVGWLFNDYHQVLDEAKKSAECSHNSEEGITGAQCVATLIYWLRTCRIRRDQIENAVKRNFGYEIPPLKDINRIGRTGHFDTTCKETVPWAIRCFLESEDFEDAIRIAIMADGDTDTKADITGAIAEAYYQVPKNLAGKAFAYLPKDMLDVIEKFYTTIQSFVI</sequence>
<dbReference type="InterPro" id="IPR050792">
    <property type="entry name" value="ADP-ribosylglycohydrolase"/>
</dbReference>
<dbReference type="EMBL" id="JAMXLY010000015">
    <property type="protein sequence ID" value="MCO6025319.1"/>
    <property type="molecule type" value="Genomic_DNA"/>
</dbReference>
<keyword evidence="2" id="KW-1185">Reference proteome</keyword>
<reference evidence="1 2" key="1">
    <citation type="submission" date="2022-06" db="EMBL/GenBank/DDBJ databases">
        <title>A taxonomic note on the genus Prevotella: Description of four novel genera and emended description of the genera Hallella and Xylanibacter.</title>
        <authorList>
            <person name="Hitch T.C.A."/>
        </authorList>
    </citation>
    <scope>NUCLEOTIDE SEQUENCE [LARGE SCALE GENOMIC DNA]</scope>
    <source>
        <strain evidence="1 2">DSM 100619</strain>
    </source>
</reference>
<dbReference type="InterPro" id="IPR005502">
    <property type="entry name" value="Ribosyl_crysJ1"/>
</dbReference>
<comment type="caution">
    <text evidence="1">The sequence shown here is derived from an EMBL/GenBank/DDBJ whole genome shotgun (WGS) entry which is preliminary data.</text>
</comment>
<dbReference type="RefSeq" id="WP_252760678.1">
    <property type="nucleotide sequence ID" value="NZ_JAMXLY010000015.1"/>
</dbReference>
<dbReference type="InterPro" id="IPR036705">
    <property type="entry name" value="Ribosyl_crysJ1_sf"/>
</dbReference>
<dbReference type="Gene3D" id="1.10.4080.10">
    <property type="entry name" value="ADP-ribosylation/Crystallin J1"/>
    <property type="match status" value="1"/>
</dbReference>
<organism evidence="1 2">
    <name type="scientific">Segatella cerevisiae</name>
    <dbReference type="NCBI Taxonomy" id="2053716"/>
    <lineage>
        <taxon>Bacteria</taxon>
        <taxon>Pseudomonadati</taxon>
        <taxon>Bacteroidota</taxon>
        <taxon>Bacteroidia</taxon>
        <taxon>Bacteroidales</taxon>
        <taxon>Prevotellaceae</taxon>
        <taxon>Segatella</taxon>
    </lineage>
</organism>
<dbReference type="SUPFAM" id="SSF101478">
    <property type="entry name" value="ADP-ribosylglycohydrolase"/>
    <property type="match status" value="1"/>
</dbReference>
<evidence type="ECO:0000313" key="2">
    <source>
        <dbReference type="Proteomes" id="UP001204015"/>
    </source>
</evidence>
<dbReference type="Pfam" id="PF03747">
    <property type="entry name" value="ADP_ribosyl_GH"/>
    <property type="match status" value="1"/>
</dbReference>
<protein>
    <submittedName>
        <fullName evidence="1">ADP-ribosylglycohydrolase family protein</fullName>
    </submittedName>
</protein>